<organism evidence="4 5">
    <name type="scientific">Candidatus Sulfomarinibacter kjeldsenii</name>
    <dbReference type="NCBI Taxonomy" id="2885994"/>
    <lineage>
        <taxon>Bacteria</taxon>
        <taxon>Pseudomonadati</taxon>
        <taxon>Acidobacteriota</taxon>
        <taxon>Thermoanaerobaculia</taxon>
        <taxon>Thermoanaerobaculales</taxon>
        <taxon>Candidatus Sulfomarinibacteraceae</taxon>
        <taxon>Candidatus Sulfomarinibacter</taxon>
    </lineage>
</organism>
<dbReference type="AlphaFoldDB" id="A0A8J6XX71"/>
<dbReference type="PANTHER" id="PTHR36194:SF1">
    <property type="entry name" value="S-LAYER-LIKE PROTEIN"/>
    <property type="match status" value="1"/>
</dbReference>
<evidence type="ECO:0000256" key="2">
    <source>
        <dbReference type="SAM" id="SignalP"/>
    </source>
</evidence>
<evidence type="ECO:0000313" key="4">
    <source>
        <dbReference type="EMBL" id="MBD3870492.1"/>
    </source>
</evidence>
<sequence>MGTLRLIQIVLALFVLGAEGAGAQTAGQSTGGVSDEPAGTADLSKVIVPCSPVAAYWDGPPPVPGMPPGPQLAVVSIDVRPKDARVHLDDRFVGRARYLDGKPGYLYLEPGTYNLELRIEGYRTVLVELDATPSCRYDLKHRMEKSRQKVSDPSAIAYGKGEPFNRVFAPRVQTKPEVMSPDRPGPDPGLRRDLDSRSNRTFDAVEIPGASLRLRVRPDFASVSIDGVFVATGRELALMEGPLAVTAGKHDVFVSATGFIADSKLIELDKDEVLELEISLSEKRPD</sequence>
<evidence type="ECO:0000259" key="3">
    <source>
        <dbReference type="Pfam" id="PF08308"/>
    </source>
</evidence>
<feature type="chain" id="PRO_5035145402" evidence="2">
    <location>
        <begin position="24"/>
        <end position="286"/>
    </location>
</feature>
<dbReference type="PANTHER" id="PTHR36194">
    <property type="entry name" value="S-LAYER-LIKE PROTEIN"/>
    <property type="match status" value="1"/>
</dbReference>
<dbReference type="InterPro" id="IPR013229">
    <property type="entry name" value="PEGA"/>
</dbReference>
<accession>A0A8J6XX71</accession>
<evidence type="ECO:0000256" key="1">
    <source>
        <dbReference type="SAM" id="MobiDB-lite"/>
    </source>
</evidence>
<protein>
    <submittedName>
        <fullName evidence="4">PEGA domain-containing protein</fullName>
    </submittedName>
</protein>
<dbReference type="Proteomes" id="UP000598633">
    <property type="component" value="Unassembled WGS sequence"/>
</dbReference>
<comment type="caution">
    <text evidence="4">The sequence shown here is derived from an EMBL/GenBank/DDBJ whole genome shotgun (WGS) entry which is preliminary data.</text>
</comment>
<reference evidence="4 5" key="1">
    <citation type="submission" date="2020-08" db="EMBL/GenBank/DDBJ databases">
        <title>Acidobacteriota in marine sediments use diverse sulfur dissimilation pathways.</title>
        <authorList>
            <person name="Wasmund K."/>
        </authorList>
    </citation>
    <scope>NUCLEOTIDE SEQUENCE [LARGE SCALE GENOMIC DNA]</scope>
    <source>
        <strain evidence="4">MAG AM3-A</strain>
    </source>
</reference>
<gene>
    <name evidence="4" type="ORF">IFJ97_03945</name>
</gene>
<feature type="signal peptide" evidence="2">
    <location>
        <begin position="1"/>
        <end position="23"/>
    </location>
</feature>
<feature type="domain" description="PEGA" evidence="3">
    <location>
        <begin position="74"/>
        <end position="145"/>
    </location>
</feature>
<evidence type="ECO:0000313" key="5">
    <source>
        <dbReference type="Proteomes" id="UP000598633"/>
    </source>
</evidence>
<dbReference type="Pfam" id="PF08308">
    <property type="entry name" value="PEGA"/>
    <property type="match status" value="1"/>
</dbReference>
<dbReference type="EMBL" id="JACXWA010000064">
    <property type="protein sequence ID" value="MBD3870492.1"/>
    <property type="molecule type" value="Genomic_DNA"/>
</dbReference>
<proteinExistence type="predicted"/>
<feature type="region of interest" description="Disordered" evidence="1">
    <location>
        <begin position="174"/>
        <end position="197"/>
    </location>
</feature>
<keyword evidence="2" id="KW-0732">Signal</keyword>
<name>A0A8J6XX71_9BACT</name>